<dbReference type="InterPro" id="IPR053848">
    <property type="entry name" value="IMS_HHH_1"/>
</dbReference>
<evidence type="ECO:0000256" key="1">
    <source>
        <dbReference type="ARBA" id="ARBA00010945"/>
    </source>
</evidence>
<comment type="caution">
    <text evidence="4">The sequence shown here is derived from an EMBL/GenBank/DDBJ whole genome shotgun (WGS) entry which is preliminary data.</text>
</comment>
<dbReference type="InterPro" id="IPR043502">
    <property type="entry name" value="DNA/RNA_pol_sf"/>
</dbReference>
<feature type="domain" description="DNA polymerase IV/DNA polymerase iota-like thumb" evidence="3">
    <location>
        <begin position="11"/>
        <end position="51"/>
    </location>
</feature>
<organism evidence="4">
    <name type="scientific">marine sediment metagenome</name>
    <dbReference type="NCBI Taxonomy" id="412755"/>
    <lineage>
        <taxon>unclassified sequences</taxon>
        <taxon>metagenomes</taxon>
        <taxon>ecological metagenomes</taxon>
    </lineage>
</organism>
<protein>
    <submittedName>
        <fullName evidence="4">Uncharacterized protein</fullName>
    </submittedName>
</protein>
<feature type="non-terminal residue" evidence="4">
    <location>
        <position position="1"/>
    </location>
</feature>
<feature type="domain" description="DNA polymerase Y-family little finger" evidence="2">
    <location>
        <begin position="69"/>
        <end position="162"/>
    </location>
</feature>
<proteinExistence type="inferred from homology"/>
<dbReference type="Gene3D" id="1.10.150.20">
    <property type="entry name" value="5' to 3' exonuclease, C-terminal subdomain"/>
    <property type="match status" value="1"/>
</dbReference>
<evidence type="ECO:0000259" key="2">
    <source>
        <dbReference type="Pfam" id="PF11799"/>
    </source>
</evidence>
<comment type="similarity">
    <text evidence="1">Belongs to the DNA polymerase type-Y family.</text>
</comment>
<dbReference type="AlphaFoldDB" id="X0SHW3"/>
<dbReference type="SUPFAM" id="SSF56672">
    <property type="entry name" value="DNA/RNA polymerases"/>
    <property type="match status" value="1"/>
</dbReference>
<dbReference type="Gene3D" id="3.30.1490.100">
    <property type="entry name" value="DNA polymerase, Y-family, little finger domain"/>
    <property type="match status" value="1"/>
</dbReference>
<accession>X0SHW3</accession>
<evidence type="ECO:0000259" key="3">
    <source>
        <dbReference type="Pfam" id="PF21999"/>
    </source>
</evidence>
<dbReference type="InterPro" id="IPR036775">
    <property type="entry name" value="DNA_pol_Y-fam_lit_finger_sf"/>
</dbReference>
<gene>
    <name evidence="4" type="ORF">S01H1_08207</name>
</gene>
<dbReference type="EMBL" id="BARS01004213">
    <property type="protein sequence ID" value="GAF74711.1"/>
    <property type="molecule type" value="Genomic_DNA"/>
</dbReference>
<dbReference type="GO" id="GO:0006281">
    <property type="term" value="P:DNA repair"/>
    <property type="evidence" value="ECO:0007669"/>
    <property type="project" value="InterPro"/>
</dbReference>
<name>X0SHW3_9ZZZZ</name>
<dbReference type="GO" id="GO:0003684">
    <property type="term" value="F:damaged DNA binding"/>
    <property type="evidence" value="ECO:0007669"/>
    <property type="project" value="InterPro"/>
</dbReference>
<dbReference type="Pfam" id="PF21999">
    <property type="entry name" value="IMS_HHH_1"/>
    <property type="match status" value="1"/>
</dbReference>
<dbReference type="GO" id="GO:0003887">
    <property type="term" value="F:DNA-directed DNA polymerase activity"/>
    <property type="evidence" value="ECO:0007669"/>
    <property type="project" value="InterPro"/>
</dbReference>
<dbReference type="SUPFAM" id="SSF100879">
    <property type="entry name" value="Lesion bypass DNA polymerase (Y-family), little finger domain"/>
    <property type="match status" value="1"/>
</dbReference>
<dbReference type="Pfam" id="PF11799">
    <property type="entry name" value="IMS_C"/>
    <property type="match status" value="1"/>
</dbReference>
<reference evidence="4" key="1">
    <citation type="journal article" date="2014" name="Front. Microbiol.">
        <title>High frequency of phylogenetically diverse reductive dehalogenase-homologous genes in deep subseafloor sedimentary metagenomes.</title>
        <authorList>
            <person name="Kawai M."/>
            <person name="Futagami T."/>
            <person name="Toyoda A."/>
            <person name="Takaki Y."/>
            <person name="Nishi S."/>
            <person name="Hori S."/>
            <person name="Arai W."/>
            <person name="Tsubouchi T."/>
            <person name="Morono Y."/>
            <person name="Uchiyama I."/>
            <person name="Ito T."/>
            <person name="Fujiyama A."/>
            <person name="Inagaki F."/>
            <person name="Takami H."/>
        </authorList>
    </citation>
    <scope>NUCLEOTIDE SEQUENCE</scope>
    <source>
        <strain evidence="4">Expedition CK06-06</strain>
    </source>
</reference>
<evidence type="ECO:0000313" key="4">
    <source>
        <dbReference type="EMBL" id="GAF74711.1"/>
    </source>
</evidence>
<sequence>RFLAKERKLLPRLAELGIERVRDLEDFSLSELTAAFGRNGKRLYNIARGIDFSPVVAPDAAPEFEEGESLTEATNDLDIIRLILLRLSSRLGKRLRERKTNAGSLRLLVVYKDGRRAERKTIMRKPTAYDLEIYNRALDLLESAMSRRVQLIYIGLRASRLVNGYQPDLFGKVEKQERLYKAIDGIRHKYGEDVIRMGMEWEYARQE</sequence>
<dbReference type="InterPro" id="IPR017961">
    <property type="entry name" value="DNA_pol_Y-fam_little_finger"/>
</dbReference>